<dbReference type="Proteomes" id="UP000741863">
    <property type="component" value="Unassembled WGS sequence"/>
</dbReference>
<keyword evidence="2" id="KW-1185">Reference proteome</keyword>
<evidence type="ECO:0000313" key="2">
    <source>
        <dbReference type="Proteomes" id="UP000741863"/>
    </source>
</evidence>
<evidence type="ECO:0008006" key="3">
    <source>
        <dbReference type="Google" id="ProtNLM"/>
    </source>
</evidence>
<protein>
    <recommendedName>
        <fullName evidence="3">DUF4188 domain-containing protein</fullName>
    </recommendedName>
</protein>
<sequence length="152" mass="17746">MQKRISTRNDQDLVVFIIGMRINKWWDVKNWWPVFMAMRPMLQELYADKSIGFLSQDTTLGSRTIVLTQYWESIDQLLDYAHGKTHKEAWINFYKKSAKSEAVGIFHETYEVKAGAYESVYSRINKPRGILKAREVQALTDDSTAKSRLTHP</sequence>
<evidence type="ECO:0000313" key="1">
    <source>
        <dbReference type="EMBL" id="MBM7634508.1"/>
    </source>
</evidence>
<dbReference type="InterPro" id="IPR025444">
    <property type="entry name" value="Monooxy_af470"/>
</dbReference>
<reference evidence="1 2" key="1">
    <citation type="submission" date="2021-01" db="EMBL/GenBank/DDBJ databases">
        <title>Genomic Encyclopedia of Type Strains, Phase IV (KMG-IV): sequencing the most valuable type-strain genomes for metagenomic binning, comparative biology and taxonomic classification.</title>
        <authorList>
            <person name="Goeker M."/>
        </authorList>
    </citation>
    <scope>NUCLEOTIDE SEQUENCE [LARGE SCALE GENOMIC DNA]</scope>
    <source>
        <strain evidence="1 2">DSM 25540</strain>
    </source>
</reference>
<organism evidence="1 2">
    <name type="scientific">Geomicrobium sediminis</name>
    <dbReference type="NCBI Taxonomy" id="1347788"/>
    <lineage>
        <taxon>Bacteria</taxon>
        <taxon>Bacillati</taxon>
        <taxon>Bacillota</taxon>
        <taxon>Bacilli</taxon>
        <taxon>Bacillales</taxon>
        <taxon>Geomicrobium</taxon>
    </lineage>
</organism>
<dbReference type="RefSeq" id="WP_204699318.1">
    <property type="nucleotide sequence ID" value="NZ_JAFBEC010000013.1"/>
</dbReference>
<dbReference type="Pfam" id="PF13826">
    <property type="entry name" value="Monooxy_af470-like"/>
    <property type="match status" value="1"/>
</dbReference>
<gene>
    <name evidence="1" type="ORF">JOD17_003627</name>
</gene>
<proteinExistence type="predicted"/>
<name>A0ABS2PGE7_9BACL</name>
<comment type="caution">
    <text evidence="1">The sequence shown here is derived from an EMBL/GenBank/DDBJ whole genome shotgun (WGS) entry which is preliminary data.</text>
</comment>
<dbReference type="EMBL" id="JAFBEC010000013">
    <property type="protein sequence ID" value="MBM7634508.1"/>
    <property type="molecule type" value="Genomic_DNA"/>
</dbReference>
<accession>A0ABS2PGE7</accession>